<name>A0A1H0NMN2_9ACTN</name>
<dbReference type="AlphaFoldDB" id="A0A1H0NMN2"/>
<feature type="compositionally biased region" description="Low complexity" evidence="1">
    <location>
        <begin position="210"/>
        <end position="270"/>
    </location>
</feature>
<dbReference type="EMBL" id="LT629710">
    <property type="protein sequence ID" value="SDO94012.1"/>
    <property type="molecule type" value="Genomic_DNA"/>
</dbReference>
<gene>
    <name evidence="2" type="ORF">SAMN04515671_2418</name>
</gene>
<dbReference type="Proteomes" id="UP000198741">
    <property type="component" value="Chromosome I"/>
</dbReference>
<evidence type="ECO:0000256" key="1">
    <source>
        <dbReference type="SAM" id="MobiDB-lite"/>
    </source>
</evidence>
<evidence type="ECO:0000313" key="3">
    <source>
        <dbReference type="Proteomes" id="UP000198741"/>
    </source>
</evidence>
<evidence type="ECO:0008006" key="4">
    <source>
        <dbReference type="Google" id="ProtNLM"/>
    </source>
</evidence>
<protein>
    <recommendedName>
        <fullName evidence="4">Heparin binding hemagglutinin HbhA</fullName>
    </recommendedName>
</protein>
<dbReference type="STRING" id="1090615.SAMN04515671_2418"/>
<sequence length="296" mass="29777">MSLITDIRAVSENAVEQLAARFSDLPRPLLAAIGAGDMAVARLADLRESLSESIGDRVSPPSLDVTDVRSAAADLGAKVVDLPSKAQKVAADVAGSIESFAAEAPAKAQELISTLPDKLAELQAAAQSLSPDAVRETLEAYTQLAGMIYGNLADRGDKTWNKVRATGLHPGAVVDAVAARTRPAKAPAAKAPAAKAPAAKATAAKVPAAKAPAAKVPAAKAPAVRAPRAKVTPVATPVATPKPRAPRAATPKATGAGAPKASAAKATPRAAARKRVVKPAGSPGETPIVITPATET</sequence>
<keyword evidence="3" id="KW-1185">Reference proteome</keyword>
<organism evidence="2 3">
    <name type="scientific">Nakamurella panacisegetis</name>
    <dbReference type="NCBI Taxonomy" id="1090615"/>
    <lineage>
        <taxon>Bacteria</taxon>
        <taxon>Bacillati</taxon>
        <taxon>Actinomycetota</taxon>
        <taxon>Actinomycetes</taxon>
        <taxon>Nakamurellales</taxon>
        <taxon>Nakamurellaceae</taxon>
        <taxon>Nakamurella</taxon>
    </lineage>
</organism>
<feature type="region of interest" description="Disordered" evidence="1">
    <location>
        <begin position="210"/>
        <end position="296"/>
    </location>
</feature>
<proteinExistence type="predicted"/>
<reference evidence="2 3" key="1">
    <citation type="submission" date="2016-10" db="EMBL/GenBank/DDBJ databases">
        <authorList>
            <person name="de Groot N.N."/>
        </authorList>
    </citation>
    <scope>NUCLEOTIDE SEQUENCE [LARGE SCALE GENOMIC DNA]</scope>
    <source>
        <strain evidence="3">P4-7,KCTC 19426,CECT 7604</strain>
    </source>
</reference>
<evidence type="ECO:0000313" key="2">
    <source>
        <dbReference type="EMBL" id="SDO94012.1"/>
    </source>
</evidence>
<accession>A0A1H0NMN2</accession>
<dbReference type="RefSeq" id="WP_197676144.1">
    <property type="nucleotide sequence ID" value="NZ_LT629710.1"/>
</dbReference>